<accession>A0A9W8K121</accession>
<protein>
    <submittedName>
        <fullName evidence="2">Uncharacterized protein</fullName>
    </submittedName>
</protein>
<dbReference type="EMBL" id="JANKHO010000442">
    <property type="protein sequence ID" value="KAJ3509878.1"/>
    <property type="molecule type" value="Genomic_DNA"/>
</dbReference>
<evidence type="ECO:0000256" key="1">
    <source>
        <dbReference type="SAM" id="MobiDB-lite"/>
    </source>
</evidence>
<feature type="compositionally biased region" description="Polar residues" evidence="1">
    <location>
        <begin position="202"/>
        <end position="214"/>
    </location>
</feature>
<dbReference type="Proteomes" id="UP001148786">
    <property type="component" value="Unassembled WGS sequence"/>
</dbReference>
<name>A0A9W8K121_9AGAR</name>
<keyword evidence="3" id="KW-1185">Reference proteome</keyword>
<feature type="compositionally biased region" description="Polar residues" evidence="1">
    <location>
        <begin position="305"/>
        <end position="320"/>
    </location>
</feature>
<sequence length="330" mass="36023">MASSEASNNHPDEGEPSPAQSESEDLDDIIEEASKTIVTGRAVRAEPLRYTPADISNRPQSRGEPVLARNDARTLMMSSGLGESSLLVRMSSYLATQLISFWYDAEEEEVPVRRRSEIVKEAIDSAMISRTARGLTAGDPDDQDYVKAVIKRVGLLVSFYKDLTKRGQEKERYVPTPENYGETIRTRLNQTVVSPEIPEQPQGRSSSVATQSAGPAQPPPLSVSQLMTGGLKPEQHEEHKSQARVPAPQNGSAYGTPTWKPQTSAPVPKSIVAPAPKPAIQSGWLTGHHRPEPHKKVRERGLTDAASTVSGGSLPVSSKKTFQKDWKLLE</sequence>
<evidence type="ECO:0000313" key="3">
    <source>
        <dbReference type="Proteomes" id="UP001148786"/>
    </source>
</evidence>
<feature type="compositionally biased region" description="Polar residues" evidence="1">
    <location>
        <begin position="249"/>
        <end position="265"/>
    </location>
</feature>
<proteinExistence type="predicted"/>
<comment type="caution">
    <text evidence="2">The sequence shown here is derived from an EMBL/GenBank/DDBJ whole genome shotgun (WGS) entry which is preliminary data.</text>
</comment>
<dbReference type="AlphaFoldDB" id="A0A9W8K121"/>
<organism evidence="2 3">
    <name type="scientific">Agrocybe chaxingu</name>
    <dbReference type="NCBI Taxonomy" id="84603"/>
    <lineage>
        <taxon>Eukaryota</taxon>
        <taxon>Fungi</taxon>
        <taxon>Dikarya</taxon>
        <taxon>Basidiomycota</taxon>
        <taxon>Agaricomycotina</taxon>
        <taxon>Agaricomycetes</taxon>
        <taxon>Agaricomycetidae</taxon>
        <taxon>Agaricales</taxon>
        <taxon>Agaricineae</taxon>
        <taxon>Strophariaceae</taxon>
        <taxon>Agrocybe</taxon>
    </lineage>
</organism>
<feature type="compositionally biased region" description="Basic residues" evidence="1">
    <location>
        <begin position="287"/>
        <end position="298"/>
    </location>
</feature>
<evidence type="ECO:0000313" key="2">
    <source>
        <dbReference type="EMBL" id="KAJ3509878.1"/>
    </source>
</evidence>
<feature type="compositionally biased region" description="Acidic residues" evidence="1">
    <location>
        <begin position="22"/>
        <end position="31"/>
    </location>
</feature>
<feature type="region of interest" description="Disordered" evidence="1">
    <location>
        <begin position="197"/>
        <end position="330"/>
    </location>
</feature>
<gene>
    <name evidence="2" type="ORF">NLJ89_g4984</name>
</gene>
<dbReference type="OrthoDB" id="10464288at2759"/>
<feature type="region of interest" description="Disordered" evidence="1">
    <location>
        <begin position="1"/>
        <end position="31"/>
    </location>
</feature>
<reference evidence="2" key="1">
    <citation type="submission" date="2022-07" db="EMBL/GenBank/DDBJ databases">
        <title>Genome Sequence of Agrocybe chaxingu.</title>
        <authorList>
            <person name="Buettner E."/>
        </authorList>
    </citation>
    <scope>NUCLEOTIDE SEQUENCE</scope>
    <source>
        <strain evidence="2">MP-N11</strain>
    </source>
</reference>